<dbReference type="RefSeq" id="XP_040710759.1">
    <property type="nucleotide sequence ID" value="XM_040856874.1"/>
</dbReference>
<gene>
    <name evidence="2" type="ORF">BCR38DRAFT_354352</name>
</gene>
<dbReference type="GO" id="GO:0070682">
    <property type="term" value="P:proteasome regulatory particle assembly"/>
    <property type="evidence" value="ECO:0007669"/>
    <property type="project" value="InterPro"/>
</dbReference>
<name>A0A1Y2DE34_9PEZI</name>
<dbReference type="AlphaFoldDB" id="A0A1Y2DE34"/>
<keyword evidence="3" id="KW-1185">Reference proteome</keyword>
<protein>
    <recommendedName>
        <fullName evidence="4">Secondary alcohol dehydrogenase</fullName>
    </recommendedName>
</protein>
<comment type="caution">
    <text evidence="2">The sequence shown here is derived from an EMBL/GenBank/DDBJ whole genome shotgun (WGS) entry which is preliminary data.</text>
</comment>
<dbReference type="GO" id="GO:0030674">
    <property type="term" value="F:protein-macromolecule adaptor activity"/>
    <property type="evidence" value="ECO:0007669"/>
    <property type="project" value="TreeGrafter"/>
</dbReference>
<sequence>MSSEATPINPARFAEALKELPASTLALKVLELRNSIAHLDYSNAELKPFTECREPTLGSTDSNLPDQDCIDAIAENEAVIARMQGRIELIRTEVENRGLSWAEFQGQEQQNRSEDAAATTGGGLTNGVNGHTPVENGQQHPAWQDGTFQTGTVRGLGDEELMRQLQERMNELNSDHEQDSEGGLHL</sequence>
<proteinExistence type="predicted"/>
<feature type="region of interest" description="Disordered" evidence="1">
    <location>
        <begin position="165"/>
        <end position="186"/>
    </location>
</feature>
<evidence type="ECO:0008006" key="4">
    <source>
        <dbReference type="Google" id="ProtNLM"/>
    </source>
</evidence>
<dbReference type="PANTHER" id="PTHR40422:SF1">
    <property type="entry name" value="TRANSLATION MACHINERY-ASSOCIATED PROTEIN 17"/>
    <property type="match status" value="1"/>
</dbReference>
<dbReference type="PANTHER" id="PTHR40422">
    <property type="entry name" value="TRANSLATION MACHINERY-ASSOCIATED PROTEIN 17"/>
    <property type="match status" value="1"/>
</dbReference>
<dbReference type="OrthoDB" id="548474at2759"/>
<accession>A0A1Y2DE34</accession>
<dbReference type="STRING" id="1141098.A0A1Y2DE34"/>
<feature type="region of interest" description="Disordered" evidence="1">
    <location>
        <begin position="105"/>
        <end position="152"/>
    </location>
</feature>
<feature type="compositionally biased region" description="Polar residues" evidence="1">
    <location>
        <begin position="135"/>
        <end position="152"/>
    </location>
</feature>
<dbReference type="InterPro" id="IPR038966">
    <property type="entry name" value="TMA17"/>
</dbReference>
<dbReference type="InParanoid" id="A0A1Y2DE34"/>
<dbReference type="GeneID" id="63773086"/>
<reference evidence="2 3" key="1">
    <citation type="submission" date="2016-07" db="EMBL/GenBank/DDBJ databases">
        <title>Pervasive Adenine N6-methylation of Active Genes in Fungi.</title>
        <authorList>
            <consortium name="DOE Joint Genome Institute"/>
            <person name="Mondo S.J."/>
            <person name="Dannebaum R.O."/>
            <person name="Kuo R.C."/>
            <person name="Labutti K."/>
            <person name="Haridas S."/>
            <person name="Kuo A."/>
            <person name="Salamov A."/>
            <person name="Ahrendt S.R."/>
            <person name="Lipzen A."/>
            <person name="Sullivan W."/>
            <person name="Andreopoulos W.B."/>
            <person name="Clum A."/>
            <person name="Lindquist E."/>
            <person name="Daum C."/>
            <person name="Ramamoorthy G.K."/>
            <person name="Gryganskyi A."/>
            <person name="Culley D."/>
            <person name="Magnuson J.K."/>
            <person name="James T.Y."/>
            <person name="O'Malley M.A."/>
            <person name="Stajich J.E."/>
            <person name="Spatafora J.W."/>
            <person name="Visel A."/>
            <person name="Grigoriev I.V."/>
        </authorList>
    </citation>
    <scope>NUCLEOTIDE SEQUENCE [LARGE SCALE GENOMIC DNA]</scope>
    <source>
        <strain evidence="2 3">CBS 129021</strain>
    </source>
</reference>
<dbReference type="Proteomes" id="UP000193689">
    <property type="component" value="Unassembled WGS sequence"/>
</dbReference>
<evidence type="ECO:0000256" key="1">
    <source>
        <dbReference type="SAM" id="MobiDB-lite"/>
    </source>
</evidence>
<organism evidence="2 3">
    <name type="scientific">Pseudomassariella vexata</name>
    <dbReference type="NCBI Taxonomy" id="1141098"/>
    <lineage>
        <taxon>Eukaryota</taxon>
        <taxon>Fungi</taxon>
        <taxon>Dikarya</taxon>
        <taxon>Ascomycota</taxon>
        <taxon>Pezizomycotina</taxon>
        <taxon>Sordariomycetes</taxon>
        <taxon>Xylariomycetidae</taxon>
        <taxon>Amphisphaeriales</taxon>
        <taxon>Pseudomassariaceae</taxon>
        <taxon>Pseudomassariella</taxon>
    </lineage>
</organism>
<evidence type="ECO:0000313" key="2">
    <source>
        <dbReference type="EMBL" id="ORY57509.1"/>
    </source>
</evidence>
<evidence type="ECO:0000313" key="3">
    <source>
        <dbReference type="Proteomes" id="UP000193689"/>
    </source>
</evidence>
<dbReference type="EMBL" id="MCFJ01000019">
    <property type="protein sequence ID" value="ORY57509.1"/>
    <property type="molecule type" value="Genomic_DNA"/>
</dbReference>